<accession>A0AAV1JUD9</accession>
<dbReference type="SUPFAM" id="SSF57625">
    <property type="entry name" value="Invertebrate chitin-binding proteins"/>
    <property type="match status" value="1"/>
</dbReference>
<evidence type="ECO:0000313" key="2">
    <source>
        <dbReference type="EMBL" id="CAK1551949.1"/>
    </source>
</evidence>
<dbReference type="GO" id="GO:0005576">
    <property type="term" value="C:extracellular region"/>
    <property type="evidence" value="ECO:0007669"/>
    <property type="project" value="InterPro"/>
</dbReference>
<organism evidence="2 3">
    <name type="scientific">Leptosia nina</name>
    <dbReference type="NCBI Taxonomy" id="320188"/>
    <lineage>
        <taxon>Eukaryota</taxon>
        <taxon>Metazoa</taxon>
        <taxon>Ecdysozoa</taxon>
        <taxon>Arthropoda</taxon>
        <taxon>Hexapoda</taxon>
        <taxon>Insecta</taxon>
        <taxon>Pterygota</taxon>
        <taxon>Neoptera</taxon>
        <taxon>Endopterygota</taxon>
        <taxon>Lepidoptera</taxon>
        <taxon>Glossata</taxon>
        <taxon>Ditrysia</taxon>
        <taxon>Papilionoidea</taxon>
        <taxon>Pieridae</taxon>
        <taxon>Pierinae</taxon>
        <taxon>Leptosia</taxon>
    </lineage>
</organism>
<evidence type="ECO:0000259" key="1">
    <source>
        <dbReference type="PROSITE" id="PS50940"/>
    </source>
</evidence>
<dbReference type="EMBL" id="CAVLEF010000132">
    <property type="protein sequence ID" value="CAK1551949.1"/>
    <property type="molecule type" value="Genomic_DNA"/>
</dbReference>
<reference evidence="2 3" key="1">
    <citation type="submission" date="2023-11" db="EMBL/GenBank/DDBJ databases">
        <authorList>
            <person name="Okamura Y."/>
        </authorList>
    </citation>
    <scope>NUCLEOTIDE SEQUENCE [LARGE SCALE GENOMIC DNA]</scope>
</reference>
<protein>
    <recommendedName>
        <fullName evidence="1">Chitin-binding type-2 domain-containing protein</fullName>
    </recommendedName>
</protein>
<keyword evidence="3" id="KW-1185">Reference proteome</keyword>
<feature type="domain" description="Chitin-binding type-2" evidence="1">
    <location>
        <begin position="78"/>
        <end position="138"/>
    </location>
</feature>
<evidence type="ECO:0000313" key="3">
    <source>
        <dbReference type="Proteomes" id="UP001497472"/>
    </source>
</evidence>
<proteinExistence type="predicted"/>
<dbReference type="InterPro" id="IPR002557">
    <property type="entry name" value="Chitin-bd_dom"/>
</dbReference>
<gene>
    <name evidence="2" type="ORF">LNINA_LOCUS11042</name>
</gene>
<dbReference type="AlphaFoldDB" id="A0AAV1JUD9"/>
<dbReference type="PROSITE" id="PS50940">
    <property type="entry name" value="CHIT_BIND_II"/>
    <property type="match status" value="1"/>
</dbReference>
<dbReference type="Proteomes" id="UP001497472">
    <property type="component" value="Unassembled WGS sequence"/>
</dbReference>
<sequence length="228" mass="25577">MVLPYIQSRGVSRNYFSNRIQCGPYGFVCDGISKLRLCEDGNLLGPSFRCPANTICNEESDEVCENAINYIDPAITRNIRCYRNERLADPSVPGCKGYIMCIPNKNRFQGLKFHCSGTTIFNGFTRACTSPDKYKCPLGNSTSSQNKYYSDSNGNRKGEINRGGAAISPYDRLHNPIECENYKFAVTTDNSPAHVTYFCPPRPAKGEFNIRCTVFSNNFCISLEKDED</sequence>
<dbReference type="InterPro" id="IPR036508">
    <property type="entry name" value="Chitin-bd_dom_sf"/>
</dbReference>
<dbReference type="GO" id="GO:0008061">
    <property type="term" value="F:chitin binding"/>
    <property type="evidence" value="ECO:0007669"/>
    <property type="project" value="InterPro"/>
</dbReference>
<name>A0AAV1JUD9_9NEOP</name>
<comment type="caution">
    <text evidence="2">The sequence shown here is derived from an EMBL/GenBank/DDBJ whole genome shotgun (WGS) entry which is preliminary data.</text>
</comment>